<gene>
    <name evidence="2" type="ORF">MSAN_01213500</name>
</gene>
<feature type="compositionally biased region" description="Low complexity" evidence="1">
    <location>
        <begin position="727"/>
        <end position="739"/>
    </location>
</feature>
<comment type="caution">
    <text evidence="2">The sequence shown here is derived from an EMBL/GenBank/DDBJ whole genome shotgun (WGS) entry which is preliminary data.</text>
</comment>
<sequence>MVEVLELRHATEIQYYLGPAVLNSNPPCMERSGRVKLKKLVHGSPVHLMLVLCSAHLAGFGSGASQLAYRCVLGRANRCKASPWRRVKAQAVHGIVQRTLSMKTAQNNQQILSTSAMSNASTLAHDSPNLPTQPSPVREHVVAGVADTSAPEQPAATSPPHDVPGIDAAPTVLPAAPGGAAQPASHSGNAGQGATPAPATNASGSTAGSAPRRSLLDGLSAEEQARRRAAIGRSGAGGAGRASTGTSGPVANSRGLSKPERKARREAFEADLLELAATHEVTVKTMLGKYPEKGEANIRKFLTHASALKSSRQLTIHNAMLHDLCLKSKEESSTGKGKSSIQITQELGAETIREMITNLDEHEHVELLEQLGEYRASQRHGVRKSNKAQAADLDALFMRTGTRAMMFAVRSDTHDPNEPTFIETGGSRGFLKDYFDKSYQEIGHNYEMWSVAKGRGESKSNSMVAVRSEINKEVHAKLRIVTGKKDAKMSWSNYEADICEAHKVKLVGWLVTQTDEDGNVAIKMGPLNQLPAEIARQTLKGLKNGTIFFVEMSKAEHTALVAKHDALRAANGPLKKRAQRSDFGKTHASRKHKASEDDEEDDDKEEEDEQPRERGNERRPAQKKRRTSQDTPAIASNALTAGNAPNAPNAVHPPTAANASHPPTAANASHPPTAANASPPPTAANAGTAPGAPKKRAPKGQGKKTGPTGASTSARPTPRPWKRRAIPTAAAPATDTPVADAPTPTLHLPFPDPPRAMNASTAAPSASLFGFDSSTEALAFGALGPDSWGLPQDESTPGVAFDPDLMRLLADAVSGAWDNGATQSAQPASGSAPQHIALPPSVRGSPLVPLNSYTPLTRSTPTPTDGLTVKHVHNNIGEMWGENAPPSAAGATPTAFSSTPSPAPYLITQFRL</sequence>
<evidence type="ECO:0000313" key="3">
    <source>
        <dbReference type="Proteomes" id="UP000623467"/>
    </source>
</evidence>
<name>A0A8H6YIU6_9AGAR</name>
<feature type="region of interest" description="Disordered" evidence="1">
    <location>
        <begin position="571"/>
        <end position="739"/>
    </location>
</feature>
<feature type="compositionally biased region" description="Acidic residues" evidence="1">
    <location>
        <begin position="596"/>
        <end position="610"/>
    </location>
</feature>
<feature type="compositionally biased region" description="Low complexity" evidence="1">
    <location>
        <begin position="174"/>
        <end position="184"/>
    </location>
</feature>
<feature type="compositionally biased region" description="Basic residues" evidence="1">
    <location>
        <begin position="693"/>
        <end position="702"/>
    </location>
</feature>
<feature type="compositionally biased region" description="Low complexity" evidence="1">
    <location>
        <begin position="637"/>
        <end position="692"/>
    </location>
</feature>
<reference evidence="2" key="1">
    <citation type="submission" date="2020-05" db="EMBL/GenBank/DDBJ databases">
        <title>Mycena genomes resolve the evolution of fungal bioluminescence.</title>
        <authorList>
            <person name="Tsai I.J."/>
        </authorList>
    </citation>
    <scope>NUCLEOTIDE SEQUENCE</scope>
    <source>
        <strain evidence="2">160909Yilan</strain>
    </source>
</reference>
<evidence type="ECO:0000313" key="2">
    <source>
        <dbReference type="EMBL" id="KAF7358745.1"/>
    </source>
</evidence>
<organism evidence="2 3">
    <name type="scientific">Mycena sanguinolenta</name>
    <dbReference type="NCBI Taxonomy" id="230812"/>
    <lineage>
        <taxon>Eukaryota</taxon>
        <taxon>Fungi</taxon>
        <taxon>Dikarya</taxon>
        <taxon>Basidiomycota</taxon>
        <taxon>Agaricomycotina</taxon>
        <taxon>Agaricomycetes</taxon>
        <taxon>Agaricomycetidae</taxon>
        <taxon>Agaricales</taxon>
        <taxon>Marasmiineae</taxon>
        <taxon>Mycenaceae</taxon>
        <taxon>Mycena</taxon>
    </lineage>
</organism>
<dbReference type="AlphaFoldDB" id="A0A8H6YIU6"/>
<dbReference type="Proteomes" id="UP000623467">
    <property type="component" value="Unassembled WGS sequence"/>
</dbReference>
<proteinExistence type="predicted"/>
<feature type="compositionally biased region" description="Polar residues" evidence="1">
    <location>
        <begin position="820"/>
        <end position="832"/>
    </location>
</feature>
<feature type="region of interest" description="Disordered" evidence="1">
    <location>
        <begin position="818"/>
        <end position="843"/>
    </location>
</feature>
<keyword evidence="3" id="KW-1185">Reference proteome</keyword>
<evidence type="ECO:0000256" key="1">
    <source>
        <dbReference type="SAM" id="MobiDB-lite"/>
    </source>
</evidence>
<feature type="region of interest" description="Disordered" evidence="1">
    <location>
        <begin position="147"/>
        <end position="263"/>
    </location>
</feature>
<dbReference type="OrthoDB" id="3253416at2759"/>
<dbReference type="EMBL" id="JACAZH010000009">
    <property type="protein sequence ID" value="KAF7358745.1"/>
    <property type="molecule type" value="Genomic_DNA"/>
</dbReference>
<accession>A0A8H6YIU6</accession>
<feature type="compositionally biased region" description="Low complexity" evidence="1">
    <location>
        <begin position="193"/>
        <end position="211"/>
    </location>
</feature>
<feature type="compositionally biased region" description="Basic and acidic residues" evidence="1">
    <location>
        <begin position="611"/>
        <end position="620"/>
    </location>
</feature>
<protein>
    <submittedName>
        <fullName evidence="2">Uncharacterized protein</fullName>
    </submittedName>
</protein>